<dbReference type="Pfam" id="PF06985">
    <property type="entry name" value="HET"/>
    <property type="match status" value="1"/>
</dbReference>
<gene>
    <name evidence="2" type="ORF">NPX13_g2090</name>
</gene>
<dbReference type="Proteomes" id="UP001148614">
    <property type="component" value="Unassembled WGS sequence"/>
</dbReference>
<protein>
    <recommendedName>
        <fullName evidence="1">Heterokaryon incompatibility domain-containing protein</fullName>
    </recommendedName>
</protein>
<evidence type="ECO:0000259" key="1">
    <source>
        <dbReference type="Pfam" id="PF06985"/>
    </source>
</evidence>
<evidence type="ECO:0000313" key="2">
    <source>
        <dbReference type="EMBL" id="KAJ3578478.1"/>
    </source>
</evidence>
<sequence length="636" mass="71770">MLDRSDPQGLIFSIQIQTCKHTVRLGTQDACGYHGSCQGIGLGALLPINPGHREEDVVFETTLDESRSTRDKKTRYCAYARPVGPRIDIGLVQKWVARCTDSHGQCRDTGASEPMSPAIIRLIDVKHKRVVLHDRSCRYIALSYVWGRNTKGLLTRSTVNKYTLAGSLEQEDIPLTIRDAIALVADLNERYLWADSLCIIQDDVADKRKYLPMMGDIFSAATMVIVAAVENAHSGLPGRGSSERRQRRPVEKIQGIEFTIGAPDPQDHLATTTWDRRGWTYQEAQLARRILIIAETQVYWSCREEFWCEDRFSEFLIPAKSPFIPSSLSPIQVSPLRSRSLFIPRTEPCVLGEYVRRVNEFSYRSFSDRQDRLWAFLGILKSLIPLFPEGFIWAIPRAELDAAILWKADSASHFPAPLAILNPKGQWQESNFPSWSWMCKGTEIWYDDCYESVVSMVDWGQPVNMDEHRPLNNGGRKTRENDIANDTQSAIFQPDHVSSTSTIFDYALLQLTAESAILRVHTPQARSTQVEIYYDSLVTATISLNSGKDIGSIDLPLGAFCDGNIVTTHEIEGEFVLLSSVASKSGDGTEMSEPRYNIMLLSWSDDKKIAYRVSWTNIARSAWEECETQRKTIILG</sequence>
<comment type="caution">
    <text evidence="2">The sequence shown here is derived from an EMBL/GenBank/DDBJ whole genome shotgun (WGS) entry which is preliminary data.</text>
</comment>
<reference evidence="2" key="1">
    <citation type="submission" date="2022-07" db="EMBL/GenBank/DDBJ databases">
        <title>Genome Sequence of Xylaria arbuscula.</title>
        <authorList>
            <person name="Buettner E."/>
        </authorList>
    </citation>
    <scope>NUCLEOTIDE SEQUENCE</scope>
    <source>
        <strain evidence="2">VT107</strain>
    </source>
</reference>
<name>A0A9W8NJV1_9PEZI</name>
<accession>A0A9W8NJV1</accession>
<dbReference type="PANTHER" id="PTHR33112:SF12">
    <property type="entry name" value="HETEROKARYON INCOMPATIBILITY DOMAIN-CONTAINING PROTEIN"/>
    <property type="match status" value="1"/>
</dbReference>
<keyword evidence="3" id="KW-1185">Reference proteome</keyword>
<dbReference type="AlphaFoldDB" id="A0A9W8NJV1"/>
<dbReference type="VEuPathDB" id="FungiDB:F4678DRAFT_412227"/>
<feature type="domain" description="Heterokaryon incompatibility" evidence="1">
    <location>
        <begin position="139"/>
        <end position="283"/>
    </location>
</feature>
<organism evidence="2 3">
    <name type="scientific">Xylaria arbuscula</name>
    <dbReference type="NCBI Taxonomy" id="114810"/>
    <lineage>
        <taxon>Eukaryota</taxon>
        <taxon>Fungi</taxon>
        <taxon>Dikarya</taxon>
        <taxon>Ascomycota</taxon>
        <taxon>Pezizomycotina</taxon>
        <taxon>Sordariomycetes</taxon>
        <taxon>Xylariomycetidae</taxon>
        <taxon>Xylariales</taxon>
        <taxon>Xylariaceae</taxon>
        <taxon>Xylaria</taxon>
    </lineage>
</organism>
<dbReference type="PANTHER" id="PTHR33112">
    <property type="entry name" value="DOMAIN PROTEIN, PUTATIVE-RELATED"/>
    <property type="match status" value="1"/>
</dbReference>
<dbReference type="EMBL" id="JANPWZ010000209">
    <property type="protein sequence ID" value="KAJ3578478.1"/>
    <property type="molecule type" value="Genomic_DNA"/>
</dbReference>
<evidence type="ECO:0000313" key="3">
    <source>
        <dbReference type="Proteomes" id="UP001148614"/>
    </source>
</evidence>
<dbReference type="InterPro" id="IPR010730">
    <property type="entry name" value="HET"/>
</dbReference>
<proteinExistence type="predicted"/>